<name>A0A0F9BAY6_9ZZZZ</name>
<proteinExistence type="predicted"/>
<comment type="caution">
    <text evidence="1">The sequence shown here is derived from an EMBL/GenBank/DDBJ whole genome shotgun (WGS) entry which is preliminary data.</text>
</comment>
<reference evidence="1" key="1">
    <citation type="journal article" date="2015" name="Nature">
        <title>Complex archaea that bridge the gap between prokaryotes and eukaryotes.</title>
        <authorList>
            <person name="Spang A."/>
            <person name="Saw J.H."/>
            <person name="Jorgensen S.L."/>
            <person name="Zaremba-Niedzwiedzka K."/>
            <person name="Martijn J."/>
            <person name="Lind A.E."/>
            <person name="van Eijk R."/>
            <person name="Schleper C."/>
            <person name="Guy L."/>
            <person name="Ettema T.J."/>
        </authorList>
    </citation>
    <scope>NUCLEOTIDE SEQUENCE</scope>
</reference>
<sequence length="55" mass="6716">MTEFDRQMTWIADEVMREVAGEERVSHDPTHPGYRRWVKIKKEKEKNNKEELNEI</sequence>
<evidence type="ECO:0000313" key="1">
    <source>
        <dbReference type="EMBL" id="KKL10987.1"/>
    </source>
</evidence>
<dbReference type="AlphaFoldDB" id="A0A0F9BAY6"/>
<dbReference type="EMBL" id="LAZR01041837">
    <property type="protein sequence ID" value="KKL10987.1"/>
    <property type="molecule type" value="Genomic_DNA"/>
</dbReference>
<organism evidence="1">
    <name type="scientific">marine sediment metagenome</name>
    <dbReference type="NCBI Taxonomy" id="412755"/>
    <lineage>
        <taxon>unclassified sequences</taxon>
        <taxon>metagenomes</taxon>
        <taxon>ecological metagenomes</taxon>
    </lineage>
</organism>
<protein>
    <submittedName>
        <fullName evidence="1">Uncharacterized protein</fullName>
    </submittedName>
</protein>
<gene>
    <name evidence="1" type="ORF">LCGC14_2550330</name>
</gene>
<accession>A0A0F9BAY6</accession>